<dbReference type="GO" id="GO:0005789">
    <property type="term" value="C:endoplasmic reticulum membrane"/>
    <property type="evidence" value="ECO:0007669"/>
    <property type="project" value="InterPro"/>
</dbReference>
<dbReference type="InterPro" id="IPR000535">
    <property type="entry name" value="MSP_dom"/>
</dbReference>
<dbReference type="InterPro" id="IPR016763">
    <property type="entry name" value="VAP"/>
</dbReference>
<proteinExistence type="inferred from homology"/>
<comment type="caution">
    <text evidence="7">The sequence shown here is derived from an EMBL/GenBank/DDBJ whole genome shotgun (WGS) entry which is preliminary data.</text>
</comment>
<dbReference type="InterPro" id="IPR008962">
    <property type="entry name" value="PapD-like_sf"/>
</dbReference>
<keyword evidence="4" id="KW-1133">Transmembrane helix</keyword>
<evidence type="ECO:0000256" key="2">
    <source>
        <dbReference type="ARBA" id="ARBA00008932"/>
    </source>
</evidence>
<keyword evidence="8" id="KW-1185">Reference proteome</keyword>
<evidence type="ECO:0000256" key="3">
    <source>
        <dbReference type="ARBA" id="ARBA00022692"/>
    </source>
</evidence>
<evidence type="ECO:0000259" key="6">
    <source>
        <dbReference type="PROSITE" id="PS50202"/>
    </source>
</evidence>
<comment type="similarity">
    <text evidence="2">Belongs to the VAMP-associated protein (VAP) (TC 9.B.17) family.</text>
</comment>
<keyword evidence="3" id="KW-0812">Transmembrane</keyword>
<dbReference type="Proteomes" id="UP000193685">
    <property type="component" value="Unassembled WGS sequence"/>
</dbReference>
<name>A0A1Y2FGM6_PROLT</name>
<evidence type="ECO:0000256" key="5">
    <source>
        <dbReference type="ARBA" id="ARBA00023136"/>
    </source>
</evidence>
<evidence type="ECO:0000256" key="1">
    <source>
        <dbReference type="ARBA" id="ARBA00004211"/>
    </source>
</evidence>
<dbReference type="PANTHER" id="PTHR10809:SF6">
    <property type="entry name" value="AT11025P-RELATED"/>
    <property type="match status" value="1"/>
</dbReference>
<dbReference type="RefSeq" id="XP_040725671.1">
    <property type="nucleotide sequence ID" value="XM_040869174.1"/>
</dbReference>
<dbReference type="GO" id="GO:0033149">
    <property type="term" value="F:FFAT motif binding"/>
    <property type="evidence" value="ECO:0007669"/>
    <property type="project" value="TreeGrafter"/>
</dbReference>
<dbReference type="PROSITE" id="PS50202">
    <property type="entry name" value="MSP"/>
    <property type="match status" value="1"/>
</dbReference>
<evidence type="ECO:0000313" key="8">
    <source>
        <dbReference type="Proteomes" id="UP000193685"/>
    </source>
</evidence>
<feature type="domain" description="MSP" evidence="6">
    <location>
        <begin position="1"/>
        <end position="142"/>
    </location>
</feature>
<organism evidence="7 8">
    <name type="scientific">Protomyces lactucae-debilis</name>
    <dbReference type="NCBI Taxonomy" id="2754530"/>
    <lineage>
        <taxon>Eukaryota</taxon>
        <taxon>Fungi</taxon>
        <taxon>Dikarya</taxon>
        <taxon>Ascomycota</taxon>
        <taxon>Taphrinomycotina</taxon>
        <taxon>Taphrinomycetes</taxon>
        <taxon>Taphrinales</taxon>
        <taxon>Protomycetaceae</taxon>
        <taxon>Protomyces</taxon>
    </lineage>
</organism>
<dbReference type="EMBL" id="MCFI01000008">
    <property type="protein sequence ID" value="ORY83090.1"/>
    <property type="molecule type" value="Genomic_DNA"/>
</dbReference>
<evidence type="ECO:0000256" key="4">
    <source>
        <dbReference type="ARBA" id="ARBA00022989"/>
    </source>
</evidence>
<dbReference type="Gene3D" id="2.60.40.10">
    <property type="entry name" value="Immunoglobulins"/>
    <property type="match status" value="1"/>
</dbReference>
<accession>A0A1Y2FGM6</accession>
<dbReference type="PANTHER" id="PTHR10809">
    <property type="entry name" value="VESICLE-ASSOCIATED MEMBRANE PROTEIN-ASSOCIATED PROTEIN"/>
    <property type="match status" value="1"/>
</dbReference>
<sequence>MSVECPSTLGFHRPLTSLVKETILVRNPNNRPVAFKVKTTAPKQYCVRPNSGRIEPGQEVEVQVLLQAMKEDPAEDFKCRDKFLVQSTIITPDHESSGIPELTFANMLVGRHGAEQTSRDPREEDSLCLLAKGRICCSQALD</sequence>
<dbReference type="InterPro" id="IPR013783">
    <property type="entry name" value="Ig-like_fold"/>
</dbReference>
<dbReference type="AlphaFoldDB" id="A0A1Y2FGM6"/>
<protein>
    <submittedName>
        <fullName evidence="7">PapD-like protein</fullName>
    </submittedName>
</protein>
<dbReference type="GO" id="GO:0005886">
    <property type="term" value="C:plasma membrane"/>
    <property type="evidence" value="ECO:0007669"/>
    <property type="project" value="TreeGrafter"/>
</dbReference>
<reference evidence="7 8" key="1">
    <citation type="submission" date="2016-07" db="EMBL/GenBank/DDBJ databases">
        <title>Pervasive Adenine N6-methylation of Active Genes in Fungi.</title>
        <authorList>
            <consortium name="DOE Joint Genome Institute"/>
            <person name="Mondo S.J."/>
            <person name="Dannebaum R.O."/>
            <person name="Kuo R.C."/>
            <person name="Labutti K."/>
            <person name="Haridas S."/>
            <person name="Kuo A."/>
            <person name="Salamov A."/>
            <person name="Ahrendt S.R."/>
            <person name="Lipzen A."/>
            <person name="Sullivan W."/>
            <person name="Andreopoulos W.B."/>
            <person name="Clum A."/>
            <person name="Lindquist E."/>
            <person name="Daum C."/>
            <person name="Ramamoorthy G.K."/>
            <person name="Gryganskyi A."/>
            <person name="Culley D."/>
            <person name="Magnuson J.K."/>
            <person name="James T.Y."/>
            <person name="O'Malley M.A."/>
            <person name="Stajich J.E."/>
            <person name="Spatafora J.W."/>
            <person name="Visel A."/>
            <person name="Grigoriev I.V."/>
        </authorList>
    </citation>
    <scope>NUCLEOTIDE SEQUENCE [LARGE SCALE GENOMIC DNA]</scope>
    <source>
        <strain evidence="7 8">12-1054</strain>
    </source>
</reference>
<keyword evidence="5" id="KW-0472">Membrane</keyword>
<dbReference type="OrthoDB" id="264603at2759"/>
<dbReference type="GO" id="GO:0090158">
    <property type="term" value="P:endoplasmic reticulum membrane organization"/>
    <property type="evidence" value="ECO:0007669"/>
    <property type="project" value="TreeGrafter"/>
</dbReference>
<evidence type="ECO:0000313" key="7">
    <source>
        <dbReference type="EMBL" id="ORY83090.1"/>
    </source>
</evidence>
<comment type="subcellular location">
    <subcellularLocation>
        <location evidence="1">Membrane</location>
        <topology evidence="1">Single-pass type IV membrane protein</topology>
    </subcellularLocation>
</comment>
<dbReference type="GeneID" id="63785773"/>
<gene>
    <name evidence="7" type="ORF">BCR37DRAFT_379044</name>
</gene>
<dbReference type="GO" id="GO:0061817">
    <property type="term" value="P:endoplasmic reticulum-plasma membrane tethering"/>
    <property type="evidence" value="ECO:0007669"/>
    <property type="project" value="TreeGrafter"/>
</dbReference>
<dbReference type="SUPFAM" id="SSF49354">
    <property type="entry name" value="PapD-like"/>
    <property type="match status" value="1"/>
</dbReference>
<dbReference type="STRING" id="56484.A0A1Y2FGM6"/>
<dbReference type="Pfam" id="PF00635">
    <property type="entry name" value="Motile_Sperm"/>
    <property type="match status" value="1"/>
</dbReference>